<dbReference type="InterPro" id="IPR037054">
    <property type="entry name" value="A-glucoronidase_C_sf"/>
</dbReference>
<dbReference type="InterPro" id="IPR029018">
    <property type="entry name" value="Hex-like_dom2"/>
</dbReference>
<dbReference type="GO" id="GO:0033939">
    <property type="term" value="F:xylan alpha-1,2-glucuronosidase activity"/>
    <property type="evidence" value="ECO:0007669"/>
    <property type="project" value="TreeGrafter"/>
</dbReference>
<dbReference type="InterPro" id="IPR017853">
    <property type="entry name" value="GH"/>
</dbReference>
<dbReference type="RefSeq" id="WP_235807664.1">
    <property type="nucleotide sequence ID" value="NZ_JQBW01000009.1"/>
</dbReference>
<dbReference type="EMBL" id="JQBW01000009">
    <property type="protein sequence ID" value="KRN58917.1"/>
    <property type="molecule type" value="Genomic_DNA"/>
</dbReference>
<dbReference type="InterPro" id="IPR011099">
    <property type="entry name" value="Glyco_hydro_67_C"/>
</dbReference>
<dbReference type="Gene3D" id="3.90.1330.10">
    <property type="entry name" value="Alpha-glucuronidase, C-terminal domain"/>
    <property type="match status" value="1"/>
</dbReference>
<accession>A0A0R2I8I7</accession>
<dbReference type="Proteomes" id="UP000050934">
    <property type="component" value="Unassembled WGS sequence"/>
</dbReference>
<reference evidence="4 5" key="1">
    <citation type="journal article" date="2015" name="Genome Announc.">
        <title>Expanding the biotechnology potential of lactobacilli through comparative genomics of 213 strains and associated genera.</title>
        <authorList>
            <person name="Sun Z."/>
            <person name="Harris H.M."/>
            <person name="McCann A."/>
            <person name="Guo C."/>
            <person name="Argimon S."/>
            <person name="Zhang W."/>
            <person name="Yang X."/>
            <person name="Jeffery I.B."/>
            <person name="Cooney J.C."/>
            <person name="Kagawa T.F."/>
            <person name="Liu W."/>
            <person name="Song Y."/>
            <person name="Salvetti E."/>
            <person name="Wrobel A."/>
            <person name="Rasinkangas P."/>
            <person name="Parkhill J."/>
            <person name="Rea M.C."/>
            <person name="O'Sullivan O."/>
            <person name="Ritari J."/>
            <person name="Douillard F.P."/>
            <person name="Paul Ross R."/>
            <person name="Yang R."/>
            <person name="Briner A.E."/>
            <person name="Felis G.E."/>
            <person name="de Vos W.M."/>
            <person name="Barrangou R."/>
            <person name="Klaenhammer T.R."/>
            <person name="Caufield P.W."/>
            <person name="Cui Y."/>
            <person name="Zhang H."/>
            <person name="O'Toole P.W."/>
        </authorList>
    </citation>
    <scope>NUCLEOTIDE SEQUENCE [LARGE SCALE GENOMIC DNA]</scope>
    <source>
        <strain evidence="4 5">DSM 17896</strain>
    </source>
</reference>
<evidence type="ECO:0000259" key="2">
    <source>
        <dbReference type="Pfam" id="PF07477"/>
    </source>
</evidence>
<dbReference type="STRING" id="396268.IV45_GL000544"/>
<evidence type="ECO:0000313" key="5">
    <source>
        <dbReference type="Proteomes" id="UP000050934"/>
    </source>
</evidence>
<sequence>MGKAWLNNRLIHKAMANDSFAFSPATVAGGDAVRLQLESDIVNWLKLPLELDPEKATVVLQKQAGKFDSDEAFQLSQKGSQVVITANTTNGLMYGFYELLREKVMGTKLNTDLQSPSQPLRMIDHWDQTDGSIERGYAGASIFFGKPDKLDNPDVGNFDVKHIDGDIFRHDRTRMITYARMLASVGINAVSLNNVNVREQGIELITPKYLDGVDEIATIFRGFGIKTYLAINWAAPKLIGGLDTSDPVDPKVQEFWAKVCKNIYSVIPDFGGFLVKADSEGEPGPYQYGRDHAQGANMLGQAIKPYGGLVIWRAFVYNAHQDWRDRKTDRAKAAYNNFAPLDGHFADNVILQMKFGPIDFQTAEPLQPLFGKLRNTNQMMEFEISAEYLGHQIDVNYAVKQWYKMLNYDTKYDDLKDPHAGAVLKETAVNPAHTGMAAVGNVGMSEHWTNNPLAQANLYGYGRLCWNNQETPEDILHEWVALTFTESDNKTQSTIYKIVDTSNETYRDYCAPLGVGFMVVPHYHYGPSVNGYEYDRWGTYHFADRNGVGVDRTMATGSGFIGMYSDKLSSEYENLDTTPESVVLFLHHVPYDHVFANGKTLIQTIYDLHFQGYANVEQYVKDWATVSGKIDDRVFESVSDCLKQQLADALEWRDQVNTYFYRMSGVPDDQGRLIYE</sequence>
<proteinExistence type="predicted"/>
<dbReference type="SUPFAM" id="SSF55545">
    <property type="entry name" value="beta-N-acetylhexosaminidase-like domain"/>
    <property type="match status" value="1"/>
</dbReference>
<organism evidence="4 5">
    <name type="scientific">Limosilactobacillus secaliphilus</name>
    <dbReference type="NCBI Taxonomy" id="396268"/>
    <lineage>
        <taxon>Bacteria</taxon>
        <taxon>Bacillati</taxon>
        <taxon>Bacillota</taxon>
        <taxon>Bacilli</taxon>
        <taxon>Lactobacillales</taxon>
        <taxon>Lactobacillaceae</taxon>
        <taxon>Limosilactobacillus</taxon>
    </lineage>
</organism>
<evidence type="ECO:0000259" key="3">
    <source>
        <dbReference type="Pfam" id="PF07488"/>
    </source>
</evidence>
<dbReference type="InterPro" id="IPR011100">
    <property type="entry name" value="Glyco_hydro_67_cat"/>
</dbReference>
<comment type="caution">
    <text evidence="4">The sequence shown here is derived from an EMBL/GenBank/DDBJ whole genome shotgun (WGS) entry which is preliminary data.</text>
</comment>
<dbReference type="Gene3D" id="3.20.20.80">
    <property type="entry name" value="Glycosidases"/>
    <property type="match status" value="1"/>
</dbReference>
<dbReference type="PANTHER" id="PTHR39207:SF1">
    <property type="entry name" value="ALPHA-GLUCURONIDASE A"/>
    <property type="match status" value="1"/>
</dbReference>
<evidence type="ECO:0000313" key="4">
    <source>
        <dbReference type="EMBL" id="KRN58917.1"/>
    </source>
</evidence>
<protein>
    <submittedName>
        <fullName evidence="4">Alpha-glucuronidase</fullName>
    </submittedName>
</protein>
<dbReference type="Pfam" id="PF07477">
    <property type="entry name" value="Glyco_hydro_67C"/>
    <property type="match status" value="1"/>
</dbReference>
<feature type="domain" description="Glycosyl hydrolase family 67 catalytic" evidence="3">
    <location>
        <begin position="113"/>
        <end position="448"/>
    </location>
</feature>
<dbReference type="AlphaFoldDB" id="A0A0R2I8I7"/>
<dbReference type="GO" id="GO:0005576">
    <property type="term" value="C:extracellular region"/>
    <property type="evidence" value="ECO:0007669"/>
    <property type="project" value="InterPro"/>
</dbReference>
<evidence type="ECO:0000256" key="1">
    <source>
        <dbReference type="ARBA" id="ARBA00022801"/>
    </source>
</evidence>
<dbReference type="SUPFAM" id="SSF51445">
    <property type="entry name" value="(Trans)glycosidases"/>
    <property type="match status" value="1"/>
</dbReference>
<gene>
    <name evidence="4" type="ORF">IV45_GL000544</name>
</gene>
<dbReference type="Pfam" id="PF07488">
    <property type="entry name" value="Glyco_hydro_67M"/>
    <property type="match status" value="1"/>
</dbReference>
<dbReference type="PATRIC" id="fig|396268.3.peg.551"/>
<keyword evidence="5" id="KW-1185">Reference proteome</keyword>
<dbReference type="GO" id="GO:0045493">
    <property type="term" value="P:xylan catabolic process"/>
    <property type="evidence" value="ECO:0007669"/>
    <property type="project" value="InterPro"/>
</dbReference>
<dbReference type="PANTHER" id="PTHR39207">
    <property type="entry name" value="ALPHA-GLUCURONIDASE A"/>
    <property type="match status" value="1"/>
</dbReference>
<keyword evidence="1" id="KW-0378">Hydrolase</keyword>
<feature type="domain" description="Glycosyl hydrolase family 67 C-terminal" evidence="2">
    <location>
        <begin position="450"/>
        <end position="672"/>
    </location>
</feature>
<name>A0A0R2I8I7_9LACO</name>
<dbReference type="GO" id="GO:0046559">
    <property type="term" value="F:alpha-glucuronidase activity"/>
    <property type="evidence" value="ECO:0007669"/>
    <property type="project" value="InterPro"/>
</dbReference>